<proteinExistence type="predicted"/>
<name>A0A0E9QZI0_ANGAN</name>
<sequence length="58" mass="6608">MSIASSKCLLQKCSKINECLFQDACVISRFLVHQKMKVGWYKNMAAFHLSDLATLSIR</sequence>
<protein>
    <submittedName>
        <fullName evidence="1">Uncharacterized protein</fullName>
    </submittedName>
</protein>
<dbReference type="AlphaFoldDB" id="A0A0E9QZI0"/>
<reference evidence="1" key="2">
    <citation type="journal article" date="2015" name="Fish Shellfish Immunol.">
        <title>Early steps in the European eel (Anguilla anguilla)-Vibrio vulnificus interaction in the gills: Role of the RtxA13 toxin.</title>
        <authorList>
            <person name="Callol A."/>
            <person name="Pajuelo D."/>
            <person name="Ebbesson L."/>
            <person name="Teles M."/>
            <person name="MacKenzie S."/>
            <person name="Amaro C."/>
        </authorList>
    </citation>
    <scope>NUCLEOTIDE SEQUENCE</scope>
</reference>
<reference evidence="1" key="1">
    <citation type="submission" date="2014-11" db="EMBL/GenBank/DDBJ databases">
        <authorList>
            <person name="Amaro Gonzalez C."/>
        </authorList>
    </citation>
    <scope>NUCLEOTIDE SEQUENCE</scope>
</reference>
<organism evidence="1">
    <name type="scientific">Anguilla anguilla</name>
    <name type="common">European freshwater eel</name>
    <name type="synonym">Muraena anguilla</name>
    <dbReference type="NCBI Taxonomy" id="7936"/>
    <lineage>
        <taxon>Eukaryota</taxon>
        <taxon>Metazoa</taxon>
        <taxon>Chordata</taxon>
        <taxon>Craniata</taxon>
        <taxon>Vertebrata</taxon>
        <taxon>Euteleostomi</taxon>
        <taxon>Actinopterygii</taxon>
        <taxon>Neopterygii</taxon>
        <taxon>Teleostei</taxon>
        <taxon>Anguilliformes</taxon>
        <taxon>Anguillidae</taxon>
        <taxon>Anguilla</taxon>
    </lineage>
</organism>
<dbReference type="EMBL" id="GBXM01086680">
    <property type="protein sequence ID" value="JAH21897.1"/>
    <property type="molecule type" value="Transcribed_RNA"/>
</dbReference>
<evidence type="ECO:0000313" key="1">
    <source>
        <dbReference type="EMBL" id="JAH21897.1"/>
    </source>
</evidence>
<accession>A0A0E9QZI0</accession>